<keyword evidence="5" id="KW-1185">Reference proteome</keyword>
<name>A0ABN9VIY5_9DINO</name>
<proteinExistence type="inferred from homology"/>
<dbReference type="Proteomes" id="UP001189429">
    <property type="component" value="Unassembled WGS sequence"/>
</dbReference>
<feature type="non-terminal residue" evidence="4">
    <location>
        <position position="1"/>
    </location>
</feature>
<evidence type="ECO:0000313" key="5">
    <source>
        <dbReference type="Proteomes" id="UP001189429"/>
    </source>
</evidence>
<accession>A0ABN9VIY5</accession>
<dbReference type="Gene3D" id="3.10.310.10">
    <property type="entry name" value="Diaminopimelate Epimerase, Chain A, domain 1"/>
    <property type="match status" value="1"/>
</dbReference>
<feature type="region of interest" description="Disordered" evidence="3">
    <location>
        <begin position="1"/>
        <end position="26"/>
    </location>
</feature>
<dbReference type="EMBL" id="CAUYUJ010017235">
    <property type="protein sequence ID" value="CAK0873060.1"/>
    <property type="molecule type" value="Genomic_DNA"/>
</dbReference>
<dbReference type="SUPFAM" id="SSF54506">
    <property type="entry name" value="Diaminopimelate epimerase-like"/>
    <property type="match status" value="1"/>
</dbReference>
<evidence type="ECO:0000313" key="4">
    <source>
        <dbReference type="EMBL" id="CAK0873060.1"/>
    </source>
</evidence>
<organism evidence="4 5">
    <name type="scientific">Prorocentrum cordatum</name>
    <dbReference type="NCBI Taxonomy" id="2364126"/>
    <lineage>
        <taxon>Eukaryota</taxon>
        <taxon>Sar</taxon>
        <taxon>Alveolata</taxon>
        <taxon>Dinophyceae</taxon>
        <taxon>Prorocentrales</taxon>
        <taxon>Prorocentraceae</taxon>
        <taxon>Prorocentrum</taxon>
    </lineage>
</organism>
<dbReference type="PANTHER" id="PTHR43709:SF2">
    <property type="entry name" value="DUF453 DOMAIN PROTEIN (AFU_ORTHOLOGUE AFUA_6G00360)"/>
    <property type="match status" value="1"/>
</dbReference>
<gene>
    <name evidence="4" type="ORF">PCOR1329_LOCUS58362</name>
</gene>
<reference evidence="4" key="1">
    <citation type="submission" date="2023-10" db="EMBL/GenBank/DDBJ databases">
        <authorList>
            <person name="Chen Y."/>
            <person name="Shah S."/>
            <person name="Dougan E. K."/>
            <person name="Thang M."/>
            <person name="Chan C."/>
        </authorList>
    </citation>
    <scope>NUCLEOTIDE SEQUENCE [LARGE SCALE GENOMIC DNA]</scope>
</reference>
<evidence type="ECO:0000256" key="3">
    <source>
        <dbReference type="SAM" id="MobiDB-lite"/>
    </source>
</evidence>
<sequence length="258" mass="26876">PLLAPGRGHPHAHVEGAQRGGASDGGAAMTFQEAHCETTIRALLPWSLSCFEVLRVAGEGGDPAQPEAIEATLLDAGQPTVFVAAASLGIAGGSAGAARTAELLQQGDAALLRRVERLRGAGAVRMGIVERWEDAERLSPYTPFVVLVEAPPPGASWDLSATCVFMQQLHKAYPVTGSVATVAAAMLPGTVPHSVAALGGFRVDGGLLRIGHPTGVMEVRGAVLDGEAPRLLKASIDRTARRIMDGNVHVPWSVWPKQ</sequence>
<protein>
    <submittedName>
        <fullName evidence="4">Uncharacterized protein</fullName>
    </submittedName>
</protein>
<evidence type="ECO:0000256" key="2">
    <source>
        <dbReference type="ARBA" id="ARBA00023235"/>
    </source>
</evidence>
<comment type="similarity">
    <text evidence="1">Belongs to the PrpF family.</text>
</comment>
<comment type="caution">
    <text evidence="4">The sequence shown here is derived from an EMBL/GenBank/DDBJ whole genome shotgun (WGS) entry which is preliminary data.</text>
</comment>
<keyword evidence="2" id="KW-0413">Isomerase</keyword>
<dbReference type="PANTHER" id="PTHR43709">
    <property type="entry name" value="ACONITATE ISOMERASE-RELATED"/>
    <property type="match status" value="1"/>
</dbReference>
<dbReference type="Pfam" id="PF04303">
    <property type="entry name" value="PrpF"/>
    <property type="match status" value="1"/>
</dbReference>
<evidence type="ECO:0000256" key="1">
    <source>
        <dbReference type="ARBA" id="ARBA00007673"/>
    </source>
</evidence>
<dbReference type="InterPro" id="IPR007400">
    <property type="entry name" value="PrpF-like"/>
</dbReference>